<dbReference type="AlphaFoldDB" id="A0A329C4E3"/>
<name>A0A329C4E3_9BURK</name>
<comment type="caution">
    <text evidence="1">The sequence shown here is derived from an EMBL/GenBank/DDBJ whole genome shotgun (WGS) entry which is preliminary data.</text>
</comment>
<sequence>MHRRQRGVGSRVGARGKLIRDGWCCGAGFVFLLQESEASPASMALSGYLGNAPVTELSRFVTGASAFVPLPV</sequence>
<dbReference type="Proteomes" id="UP000248918">
    <property type="component" value="Unassembled WGS sequence"/>
</dbReference>
<accession>A0A329C4E3</accession>
<proteinExistence type="predicted"/>
<protein>
    <submittedName>
        <fullName evidence="1">Uncharacterized protein</fullName>
    </submittedName>
</protein>
<reference evidence="1 2" key="1">
    <citation type="submission" date="2018-06" db="EMBL/GenBank/DDBJ databases">
        <title>Genomic Encyclopedia of Type Strains, Phase III (KMG-III): the genomes of soil and plant-associated and newly described type strains.</title>
        <authorList>
            <person name="Whitman W."/>
        </authorList>
    </citation>
    <scope>NUCLEOTIDE SEQUENCE [LARGE SCALE GENOMIC DNA]</scope>
    <source>
        <strain evidence="1 2">LMG 23644</strain>
    </source>
</reference>
<gene>
    <name evidence="1" type="ORF">BX591_11484</name>
</gene>
<dbReference type="EMBL" id="QLTK01000014">
    <property type="protein sequence ID" value="RAS26424.1"/>
    <property type="molecule type" value="Genomic_DNA"/>
</dbReference>
<evidence type="ECO:0000313" key="1">
    <source>
        <dbReference type="EMBL" id="RAS26424.1"/>
    </source>
</evidence>
<evidence type="ECO:0000313" key="2">
    <source>
        <dbReference type="Proteomes" id="UP000248918"/>
    </source>
</evidence>
<organism evidence="1 2">
    <name type="scientific">Paraburkholderia bryophila</name>
    <dbReference type="NCBI Taxonomy" id="420952"/>
    <lineage>
        <taxon>Bacteria</taxon>
        <taxon>Pseudomonadati</taxon>
        <taxon>Pseudomonadota</taxon>
        <taxon>Betaproteobacteria</taxon>
        <taxon>Burkholderiales</taxon>
        <taxon>Burkholderiaceae</taxon>
        <taxon>Paraburkholderia</taxon>
    </lineage>
</organism>